<keyword evidence="3" id="KW-1185">Reference proteome</keyword>
<name>A0A1L9SA52_9EURO</name>
<dbReference type="STRING" id="1073090.A0A1L9SA52"/>
<keyword evidence="1" id="KW-0732">Signal</keyword>
<accession>A0A1L9SA52</accession>
<dbReference type="VEuPathDB" id="FungiDB:ASPZODRAFT_101993"/>
<organism evidence="2 3">
    <name type="scientific">Penicilliopsis zonata CBS 506.65</name>
    <dbReference type="NCBI Taxonomy" id="1073090"/>
    <lineage>
        <taxon>Eukaryota</taxon>
        <taxon>Fungi</taxon>
        <taxon>Dikarya</taxon>
        <taxon>Ascomycota</taxon>
        <taxon>Pezizomycotina</taxon>
        <taxon>Eurotiomycetes</taxon>
        <taxon>Eurotiomycetidae</taxon>
        <taxon>Eurotiales</taxon>
        <taxon>Aspergillaceae</taxon>
        <taxon>Penicilliopsis</taxon>
    </lineage>
</organism>
<evidence type="ECO:0000313" key="3">
    <source>
        <dbReference type="Proteomes" id="UP000184188"/>
    </source>
</evidence>
<proteinExistence type="predicted"/>
<dbReference type="RefSeq" id="XP_022578573.1">
    <property type="nucleotide sequence ID" value="XM_022720797.1"/>
</dbReference>
<evidence type="ECO:0000313" key="2">
    <source>
        <dbReference type="EMBL" id="OJJ44063.1"/>
    </source>
</evidence>
<feature type="chain" id="PRO_5012702230" evidence="1">
    <location>
        <begin position="17"/>
        <end position="250"/>
    </location>
</feature>
<dbReference type="Proteomes" id="UP000184188">
    <property type="component" value="Unassembled WGS sequence"/>
</dbReference>
<sequence>MRITPFLALLPALAAAQEQVPLADRVQGWFNKAKSYIPTPTPEVAAPVEKVVEKVVVEKTVTPFTNGNWQSLLTPSSEPQDWLVFITGGNKTCFGRCGRAEKAFNNSVALFSTDPTSPNLGYVNCDTEPILCAIWSAGAPSGWYFKVPQAQIGEERAATPLHVVYFNYTTVTPEKIYEVHSEKAWADVEAYEGAFHPTDGWLAQYNLNIVLGYVIYAFSRIPSWAMMLGISMFSRNFVSRRMPPRPAPAR</sequence>
<dbReference type="GeneID" id="34607262"/>
<dbReference type="OrthoDB" id="1733656at2759"/>
<evidence type="ECO:0000256" key="1">
    <source>
        <dbReference type="SAM" id="SignalP"/>
    </source>
</evidence>
<dbReference type="EMBL" id="KV878349">
    <property type="protein sequence ID" value="OJJ44063.1"/>
    <property type="molecule type" value="Genomic_DNA"/>
</dbReference>
<reference evidence="3" key="1">
    <citation type="journal article" date="2017" name="Genome Biol.">
        <title>Comparative genomics reveals high biological diversity and specific adaptations in the industrially and medically important fungal genus Aspergillus.</title>
        <authorList>
            <person name="de Vries R.P."/>
            <person name="Riley R."/>
            <person name="Wiebenga A."/>
            <person name="Aguilar-Osorio G."/>
            <person name="Amillis S."/>
            <person name="Uchima C.A."/>
            <person name="Anderluh G."/>
            <person name="Asadollahi M."/>
            <person name="Askin M."/>
            <person name="Barry K."/>
            <person name="Battaglia E."/>
            <person name="Bayram O."/>
            <person name="Benocci T."/>
            <person name="Braus-Stromeyer S.A."/>
            <person name="Caldana C."/>
            <person name="Canovas D."/>
            <person name="Cerqueira G.C."/>
            <person name="Chen F."/>
            <person name="Chen W."/>
            <person name="Choi C."/>
            <person name="Clum A."/>
            <person name="Dos Santos R.A."/>
            <person name="Damasio A.R."/>
            <person name="Diallinas G."/>
            <person name="Emri T."/>
            <person name="Fekete E."/>
            <person name="Flipphi M."/>
            <person name="Freyberg S."/>
            <person name="Gallo A."/>
            <person name="Gournas C."/>
            <person name="Habgood R."/>
            <person name="Hainaut M."/>
            <person name="Harispe M.L."/>
            <person name="Henrissat B."/>
            <person name="Hilden K.S."/>
            <person name="Hope R."/>
            <person name="Hossain A."/>
            <person name="Karabika E."/>
            <person name="Karaffa L."/>
            <person name="Karanyi Z."/>
            <person name="Krasevec N."/>
            <person name="Kuo A."/>
            <person name="Kusch H."/>
            <person name="LaButti K."/>
            <person name="Lagendijk E.L."/>
            <person name="Lapidus A."/>
            <person name="Levasseur A."/>
            <person name="Lindquist E."/>
            <person name="Lipzen A."/>
            <person name="Logrieco A.F."/>
            <person name="MacCabe A."/>
            <person name="Maekelae M.R."/>
            <person name="Malavazi I."/>
            <person name="Melin P."/>
            <person name="Meyer V."/>
            <person name="Mielnichuk N."/>
            <person name="Miskei M."/>
            <person name="Molnar A.P."/>
            <person name="Mule G."/>
            <person name="Ngan C.Y."/>
            <person name="Orejas M."/>
            <person name="Orosz E."/>
            <person name="Ouedraogo J.P."/>
            <person name="Overkamp K.M."/>
            <person name="Park H.-S."/>
            <person name="Perrone G."/>
            <person name="Piumi F."/>
            <person name="Punt P.J."/>
            <person name="Ram A.F."/>
            <person name="Ramon A."/>
            <person name="Rauscher S."/>
            <person name="Record E."/>
            <person name="Riano-Pachon D.M."/>
            <person name="Robert V."/>
            <person name="Roehrig J."/>
            <person name="Ruller R."/>
            <person name="Salamov A."/>
            <person name="Salih N.S."/>
            <person name="Samson R.A."/>
            <person name="Sandor E."/>
            <person name="Sanguinetti M."/>
            <person name="Schuetze T."/>
            <person name="Sepcic K."/>
            <person name="Shelest E."/>
            <person name="Sherlock G."/>
            <person name="Sophianopoulou V."/>
            <person name="Squina F.M."/>
            <person name="Sun H."/>
            <person name="Susca A."/>
            <person name="Todd R.B."/>
            <person name="Tsang A."/>
            <person name="Unkles S.E."/>
            <person name="van de Wiele N."/>
            <person name="van Rossen-Uffink D."/>
            <person name="Oliveira J.V."/>
            <person name="Vesth T.C."/>
            <person name="Visser J."/>
            <person name="Yu J.-H."/>
            <person name="Zhou M."/>
            <person name="Andersen M.R."/>
            <person name="Archer D.B."/>
            <person name="Baker S.E."/>
            <person name="Benoit I."/>
            <person name="Brakhage A.A."/>
            <person name="Braus G.H."/>
            <person name="Fischer R."/>
            <person name="Frisvad J.C."/>
            <person name="Goldman G.H."/>
            <person name="Houbraken J."/>
            <person name="Oakley B."/>
            <person name="Pocsi I."/>
            <person name="Scazzocchio C."/>
            <person name="Seiboth B."/>
            <person name="vanKuyk P.A."/>
            <person name="Wortman J."/>
            <person name="Dyer P.S."/>
            <person name="Grigoriev I.V."/>
        </authorList>
    </citation>
    <scope>NUCLEOTIDE SEQUENCE [LARGE SCALE GENOMIC DNA]</scope>
    <source>
        <strain evidence="3">CBS 506.65</strain>
    </source>
</reference>
<protein>
    <submittedName>
        <fullName evidence="2">Uncharacterized protein</fullName>
    </submittedName>
</protein>
<feature type="signal peptide" evidence="1">
    <location>
        <begin position="1"/>
        <end position="16"/>
    </location>
</feature>
<dbReference type="AlphaFoldDB" id="A0A1L9SA52"/>
<gene>
    <name evidence="2" type="ORF">ASPZODRAFT_101993</name>
</gene>